<feature type="transmembrane region" description="Helical" evidence="7">
    <location>
        <begin position="163"/>
        <end position="181"/>
    </location>
</feature>
<feature type="transmembrane region" description="Helical" evidence="7">
    <location>
        <begin position="88"/>
        <end position="105"/>
    </location>
</feature>
<feature type="transmembrane region" description="Helical" evidence="7">
    <location>
        <begin position="216"/>
        <end position="241"/>
    </location>
</feature>
<dbReference type="GO" id="GO:0008961">
    <property type="term" value="F:phosphatidylglycerol-prolipoprotein diacylglyceryl transferase activity"/>
    <property type="evidence" value="ECO:0007669"/>
    <property type="project" value="UniProtKB-UniRule"/>
</dbReference>
<sequence length="263" mass="29210">MHPILFKIGPFELYTYGAFLAVAFLTAIYLGMRETQRVGLKPELAADLGIVVIIASIVGARIFYILFYDLHYTLEHPSELLKLRQTGLVYYGGLLFAVAAGLLYARRKGAPLLLLMDIAAPSIAIGQAIGRIGCFMSGCCYGEATWVPWAVKFPHLEHLRHPTQLYESFAVFAIFLTLMWFRKRKGGDGQVALLYVLLYAPARFIIEFFRGDNPEVLLGMTISQVISLLALMAAVAAVLLFSRHLAGKKQQAKQPTKPAAEER</sequence>
<dbReference type="UniPathway" id="UPA00664"/>
<feature type="binding site" evidence="7">
    <location>
        <position position="131"/>
    </location>
    <ligand>
        <name>a 1,2-diacyl-sn-glycero-3-phospho-(1'-sn-glycerol)</name>
        <dbReference type="ChEBI" id="CHEBI:64716"/>
    </ligand>
</feature>
<protein>
    <recommendedName>
        <fullName evidence="7">Phosphatidylglycerol--prolipoprotein diacylglyceryl transferase</fullName>
        <ecNumber evidence="7">2.5.1.145</ecNumber>
    </recommendedName>
</protein>
<comment type="subcellular location">
    <subcellularLocation>
        <location evidence="7">Cell membrane</location>
        <topology evidence="7">Multi-pass membrane protein</topology>
    </subcellularLocation>
</comment>
<dbReference type="PANTHER" id="PTHR30589:SF0">
    <property type="entry name" value="PHOSPHATIDYLGLYCEROL--PROLIPOPROTEIN DIACYLGLYCERYL TRANSFERASE"/>
    <property type="match status" value="1"/>
</dbReference>
<evidence type="ECO:0000256" key="7">
    <source>
        <dbReference type="HAMAP-Rule" id="MF_01147"/>
    </source>
</evidence>
<evidence type="ECO:0000256" key="3">
    <source>
        <dbReference type="ARBA" id="ARBA00022679"/>
    </source>
</evidence>
<comment type="catalytic activity">
    <reaction evidence="7">
        <text>L-cysteinyl-[prolipoprotein] + a 1,2-diacyl-sn-glycero-3-phospho-(1'-sn-glycerol) = an S-1,2-diacyl-sn-glyceryl-L-cysteinyl-[prolipoprotein] + sn-glycerol 1-phosphate + H(+)</text>
        <dbReference type="Rhea" id="RHEA:56712"/>
        <dbReference type="Rhea" id="RHEA-COMP:14679"/>
        <dbReference type="Rhea" id="RHEA-COMP:14680"/>
        <dbReference type="ChEBI" id="CHEBI:15378"/>
        <dbReference type="ChEBI" id="CHEBI:29950"/>
        <dbReference type="ChEBI" id="CHEBI:57685"/>
        <dbReference type="ChEBI" id="CHEBI:64716"/>
        <dbReference type="ChEBI" id="CHEBI:140658"/>
        <dbReference type="EC" id="2.5.1.145"/>
    </reaction>
</comment>
<dbReference type="InterPro" id="IPR001640">
    <property type="entry name" value="Lgt"/>
</dbReference>
<gene>
    <name evidence="7 8" type="primary">lgt</name>
    <name evidence="8" type="ORF">C4520_07585</name>
</gene>
<reference evidence="8 9" key="1">
    <citation type="journal article" date="2017" name="ISME J.">
        <title>Energy and carbon metabolisms in a deep terrestrial subsurface fluid microbial community.</title>
        <authorList>
            <person name="Momper L."/>
            <person name="Jungbluth S.P."/>
            <person name="Lee M.D."/>
            <person name="Amend J.P."/>
        </authorList>
    </citation>
    <scope>NUCLEOTIDE SEQUENCE [LARGE SCALE GENOMIC DNA]</scope>
    <source>
        <strain evidence="8">SURF_5</strain>
    </source>
</reference>
<keyword evidence="4 7" id="KW-0812">Transmembrane</keyword>
<keyword evidence="2 7" id="KW-1003">Cell membrane</keyword>
<dbReference type="Pfam" id="PF01790">
    <property type="entry name" value="LGT"/>
    <property type="match status" value="1"/>
</dbReference>
<dbReference type="EMBL" id="QZKU01000053">
    <property type="protein sequence ID" value="RJP22877.1"/>
    <property type="molecule type" value="Genomic_DNA"/>
</dbReference>
<dbReference type="NCBIfam" id="TIGR00544">
    <property type="entry name" value="lgt"/>
    <property type="match status" value="1"/>
</dbReference>
<evidence type="ECO:0000313" key="9">
    <source>
        <dbReference type="Proteomes" id="UP000265882"/>
    </source>
</evidence>
<feature type="transmembrane region" description="Helical" evidence="7">
    <location>
        <begin position="112"/>
        <end position="129"/>
    </location>
</feature>
<dbReference type="PANTHER" id="PTHR30589">
    <property type="entry name" value="PROLIPOPROTEIN DIACYLGLYCERYL TRANSFERASE"/>
    <property type="match status" value="1"/>
</dbReference>
<dbReference type="EC" id="2.5.1.145" evidence="7"/>
<feature type="transmembrane region" description="Helical" evidence="7">
    <location>
        <begin position="13"/>
        <end position="32"/>
    </location>
</feature>
<keyword evidence="5 7" id="KW-1133">Transmembrane helix</keyword>
<dbReference type="GO" id="GO:0005886">
    <property type="term" value="C:plasma membrane"/>
    <property type="evidence" value="ECO:0007669"/>
    <property type="project" value="UniProtKB-SubCell"/>
</dbReference>
<evidence type="ECO:0000256" key="1">
    <source>
        <dbReference type="ARBA" id="ARBA00007150"/>
    </source>
</evidence>
<comment type="caution">
    <text evidence="8">The sequence shown here is derived from an EMBL/GenBank/DDBJ whole genome shotgun (WGS) entry which is preliminary data.</text>
</comment>
<accession>A0A3A4NR05</accession>
<name>A0A3A4NR05_ABYX5</name>
<evidence type="ECO:0000256" key="6">
    <source>
        <dbReference type="ARBA" id="ARBA00023136"/>
    </source>
</evidence>
<comment type="function">
    <text evidence="7">Catalyzes the transfer of the diacylglyceryl group from phosphatidylglycerol to the sulfhydryl group of the N-terminal cysteine of a prolipoprotein, the first step in the formation of mature lipoproteins.</text>
</comment>
<proteinExistence type="inferred from homology"/>
<keyword evidence="6 7" id="KW-0472">Membrane</keyword>
<feature type="transmembrane region" description="Helical" evidence="7">
    <location>
        <begin position="44"/>
        <end position="68"/>
    </location>
</feature>
<dbReference type="AlphaFoldDB" id="A0A3A4NR05"/>
<evidence type="ECO:0000256" key="2">
    <source>
        <dbReference type="ARBA" id="ARBA00022475"/>
    </source>
</evidence>
<evidence type="ECO:0000256" key="5">
    <source>
        <dbReference type="ARBA" id="ARBA00022989"/>
    </source>
</evidence>
<comment type="pathway">
    <text evidence="7">Protein modification; lipoprotein biosynthesis (diacylglyceryl transfer).</text>
</comment>
<evidence type="ECO:0000313" key="8">
    <source>
        <dbReference type="EMBL" id="RJP22877.1"/>
    </source>
</evidence>
<keyword evidence="3 7" id="KW-0808">Transferase</keyword>
<dbReference type="GO" id="GO:0042158">
    <property type="term" value="P:lipoprotein biosynthetic process"/>
    <property type="evidence" value="ECO:0007669"/>
    <property type="project" value="UniProtKB-UniRule"/>
</dbReference>
<comment type="similarity">
    <text evidence="1 7">Belongs to the Lgt family.</text>
</comment>
<evidence type="ECO:0000256" key="4">
    <source>
        <dbReference type="ARBA" id="ARBA00022692"/>
    </source>
</evidence>
<dbReference type="HAMAP" id="MF_01147">
    <property type="entry name" value="Lgt"/>
    <property type="match status" value="1"/>
</dbReference>
<keyword evidence="8" id="KW-0449">Lipoprotein</keyword>
<dbReference type="Proteomes" id="UP000265882">
    <property type="component" value="Unassembled WGS sequence"/>
</dbReference>
<organism evidence="8 9">
    <name type="scientific">Abyssobacteria bacterium (strain SURF_5)</name>
    <dbReference type="NCBI Taxonomy" id="2093360"/>
    <lineage>
        <taxon>Bacteria</taxon>
        <taxon>Pseudomonadati</taxon>
        <taxon>Candidatus Hydrogenedentota</taxon>
        <taxon>Candidatus Abyssobacteria</taxon>
    </lineage>
</organism>
<feature type="transmembrane region" description="Helical" evidence="7">
    <location>
        <begin position="193"/>
        <end position="210"/>
    </location>
</feature>